<dbReference type="AlphaFoldDB" id="A0A423PET0"/>
<evidence type="ECO:0000313" key="2">
    <source>
        <dbReference type="EMBL" id="ROO24075.1"/>
    </source>
</evidence>
<gene>
    <name evidence="2" type="ORF">SAJA_14410</name>
</gene>
<evidence type="ECO:0000259" key="1">
    <source>
        <dbReference type="Pfam" id="PF13470"/>
    </source>
</evidence>
<dbReference type="SUPFAM" id="SSF88723">
    <property type="entry name" value="PIN domain-like"/>
    <property type="match status" value="1"/>
</dbReference>
<keyword evidence="3" id="KW-1185">Reference proteome</keyword>
<reference evidence="2 3" key="1">
    <citation type="submission" date="2013-10" db="EMBL/GenBank/DDBJ databases">
        <title>Salinisphaera japonica YTM-1 Genome Sequencing.</title>
        <authorList>
            <person name="Lai Q."/>
            <person name="Li C."/>
            <person name="Shao Z."/>
        </authorList>
    </citation>
    <scope>NUCLEOTIDE SEQUENCE [LARGE SCALE GENOMIC DNA]</scope>
    <source>
        <strain evidence="2 3">YTM-1</strain>
    </source>
</reference>
<evidence type="ECO:0000313" key="3">
    <source>
        <dbReference type="Proteomes" id="UP000285310"/>
    </source>
</evidence>
<accession>A0A423PET0</accession>
<dbReference type="InterPro" id="IPR029060">
    <property type="entry name" value="PIN-like_dom_sf"/>
</dbReference>
<dbReference type="Gene3D" id="3.40.50.1010">
    <property type="entry name" value="5'-nuclease"/>
    <property type="match status" value="1"/>
</dbReference>
<protein>
    <submittedName>
        <fullName evidence="2">Pilus biogenesis protein</fullName>
    </submittedName>
</protein>
<dbReference type="Pfam" id="PF13470">
    <property type="entry name" value="PIN_3"/>
    <property type="match status" value="1"/>
</dbReference>
<organism evidence="2 3">
    <name type="scientific">Salinisphaera japonica YTM-1</name>
    <dbReference type="NCBI Taxonomy" id="1209778"/>
    <lineage>
        <taxon>Bacteria</taxon>
        <taxon>Pseudomonadati</taxon>
        <taxon>Pseudomonadota</taxon>
        <taxon>Gammaproteobacteria</taxon>
        <taxon>Salinisphaerales</taxon>
        <taxon>Salinisphaeraceae</taxon>
        <taxon>Salinisphaera</taxon>
    </lineage>
</organism>
<dbReference type="Proteomes" id="UP000285310">
    <property type="component" value="Unassembled WGS sequence"/>
</dbReference>
<dbReference type="InParanoid" id="A0A423PET0"/>
<dbReference type="EMBL" id="AYKG01000068">
    <property type="protein sequence ID" value="ROO24075.1"/>
    <property type="molecule type" value="Genomic_DNA"/>
</dbReference>
<sequence>MILIDLNVVLDVVQKREPHYGASAAVIGRVTEGHVPASLSAHAFTTLHYLVSRHQSDATANRVVDWLLKYFEVAGTTRRELEAARKLDWPDFEDAVVAATAESLACTHIVTRNIRDFRESPTPALTPEEYLFENR</sequence>
<feature type="domain" description="PIN" evidence="1">
    <location>
        <begin position="2"/>
        <end position="115"/>
    </location>
</feature>
<dbReference type="InterPro" id="IPR002716">
    <property type="entry name" value="PIN_dom"/>
</dbReference>
<comment type="caution">
    <text evidence="2">The sequence shown here is derived from an EMBL/GenBank/DDBJ whole genome shotgun (WGS) entry which is preliminary data.</text>
</comment>
<dbReference type="RefSeq" id="WP_123659328.1">
    <property type="nucleotide sequence ID" value="NZ_AYKG01000068.1"/>
</dbReference>
<dbReference type="OrthoDB" id="9787727at2"/>
<name>A0A423PET0_9GAMM</name>
<proteinExistence type="predicted"/>